<dbReference type="Proteomes" id="UP001189429">
    <property type="component" value="Unassembled WGS sequence"/>
</dbReference>
<feature type="compositionally biased region" description="Low complexity" evidence="1">
    <location>
        <begin position="74"/>
        <end position="89"/>
    </location>
</feature>
<evidence type="ECO:0000256" key="1">
    <source>
        <dbReference type="SAM" id="MobiDB-lite"/>
    </source>
</evidence>
<keyword evidence="3" id="KW-1185">Reference proteome</keyword>
<evidence type="ECO:0000313" key="3">
    <source>
        <dbReference type="Proteomes" id="UP001189429"/>
    </source>
</evidence>
<feature type="region of interest" description="Disordered" evidence="1">
    <location>
        <begin position="36"/>
        <end position="122"/>
    </location>
</feature>
<proteinExistence type="predicted"/>
<accession>A0ABN9QDJ9</accession>
<protein>
    <submittedName>
        <fullName evidence="2">Uncharacterized protein</fullName>
    </submittedName>
</protein>
<gene>
    <name evidence="2" type="ORF">PCOR1329_LOCUS10931</name>
</gene>
<dbReference type="EMBL" id="CAUYUJ010003119">
    <property type="protein sequence ID" value="CAK0803983.1"/>
    <property type="molecule type" value="Genomic_DNA"/>
</dbReference>
<organism evidence="2 3">
    <name type="scientific">Prorocentrum cordatum</name>
    <dbReference type="NCBI Taxonomy" id="2364126"/>
    <lineage>
        <taxon>Eukaryota</taxon>
        <taxon>Sar</taxon>
        <taxon>Alveolata</taxon>
        <taxon>Dinophyceae</taxon>
        <taxon>Prorocentrales</taxon>
        <taxon>Prorocentraceae</taxon>
        <taxon>Prorocentrum</taxon>
    </lineage>
</organism>
<feature type="non-terminal residue" evidence="2">
    <location>
        <position position="1"/>
    </location>
</feature>
<feature type="non-terminal residue" evidence="2">
    <location>
        <position position="122"/>
    </location>
</feature>
<sequence>LEPSRGLFLALQKLRSPPANGCAGAERRFEAAGLACGGAGAAPPAADGHQRIGPGQGGRVLHQGSPGRPRRQQGGRARGQAGPSGGPARHPVGQGVLDRRREAGVAPGAERPRGGPEDPAEG</sequence>
<name>A0ABN9QDJ9_9DINO</name>
<comment type="caution">
    <text evidence="2">The sequence shown here is derived from an EMBL/GenBank/DDBJ whole genome shotgun (WGS) entry which is preliminary data.</text>
</comment>
<evidence type="ECO:0000313" key="2">
    <source>
        <dbReference type="EMBL" id="CAK0803983.1"/>
    </source>
</evidence>
<reference evidence="2" key="1">
    <citation type="submission" date="2023-10" db="EMBL/GenBank/DDBJ databases">
        <authorList>
            <person name="Chen Y."/>
            <person name="Shah S."/>
            <person name="Dougan E. K."/>
            <person name="Thang M."/>
            <person name="Chan C."/>
        </authorList>
    </citation>
    <scope>NUCLEOTIDE SEQUENCE [LARGE SCALE GENOMIC DNA]</scope>
</reference>